<dbReference type="InterPro" id="IPR001763">
    <property type="entry name" value="Rhodanese-like_dom"/>
</dbReference>
<dbReference type="PANTHER" id="PTHR43031">
    <property type="entry name" value="FAD-DEPENDENT OXIDOREDUCTASE"/>
    <property type="match status" value="1"/>
</dbReference>
<evidence type="ECO:0000313" key="3">
    <source>
        <dbReference type="Proteomes" id="UP000297403"/>
    </source>
</evidence>
<evidence type="ECO:0000313" key="2">
    <source>
        <dbReference type="EMBL" id="TFC44407.1"/>
    </source>
</evidence>
<dbReference type="AlphaFoldDB" id="A0AAQ2C567"/>
<dbReference type="SMART" id="SM00450">
    <property type="entry name" value="RHOD"/>
    <property type="match status" value="1"/>
</dbReference>
<proteinExistence type="predicted"/>
<sequence>MEITPQQVFARLADTPLADAQIVDVRETAELADGMIDGAIHIPLSTVPERHGELDRARPVIVVCRSGRRSASAADQLSQVGFDAYTMAGGMLEWAALGFPTVVPLTH</sequence>
<dbReference type="PROSITE" id="PS50206">
    <property type="entry name" value="RHODANESE_3"/>
    <property type="match status" value="1"/>
</dbReference>
<evidence type="ECO:0000259" key="1">
    <source>
        <dbReference type="PROSITE" id="PS50206"/>
    </source>
</evidence>
<dbReference type="PANTHER" id="PTHR43031:SF1">
    <property type="entry name" value="PYRIDINE NUCLEOTIDE-DISULPHIDE OXIDOREDUCTASE"/>
    <property type="match status" value="1"/>
</dbReference>
<dbReference type="Proteomes" id="UP000297403">
    <property type="component" value="Unassembled WGS sequence"/>
</dbReference>
<name>A0AAQ2C567_9MICO</name>
<dbReference type="EMBL" id="SOFY01000064">
    <property type="protein sequence ID" value="TFC44407.1"/>
    <property type="molecule type" value="Genomic_DNA"/>
</dbReference>
<gene>
    <name evidence="2" type="ORF">E3O49_12200</name>
</gene>
<feature type="domain" description="Rhodanese" evidence="1">
    <location>
        <begin position="16"/>
        <end position="103"/>
    </location>
</feature>
<dbReference type="InterPro" id="IPR036873">
    <property type="entry name" value="Rhodanese-like_dom_sf"/>
</dbReference>
<comment type="caution">
    <text evidence="2">The sequence shown here is derived from an EMBL/GenBank/DDBJ whole genome shotgun (WGS) entry which is preliminary data.</text>
</comment>
<dbReference type="Gene3D" id="3.40.250.10">
    <property type="entry name" value="Rhodanese-like domain"/>
    <property type="match status" value="1"/>
</dbReference>
<dbReference type="SUPFAM" id="SSF52821">
    <property type="entry name" value="Rhodanese/Cell cycle control phosphatase"/>
    <property type="match status" value="1"/>
</dbReference>
<reference evidence="2 3" key="1">
    <citation type="submission" date="2019-03" db="EMBL/GenBank/DDBJ databases">
        <title>Genomics of glacier-inhabiting Cryobacterium strains.</title>
        <authorList>
            <person name="Liu Q."/>
            <person name="Xin Y.-H."/>
        </authorList>
    </citation>
    <scope>NUCLEOTIDE SEQUENCE [LARGE SCALE GENOMIC DNA]</scope>
    <source>
        <strain evidence="3">TMT1-22</strain>
    </source>
</reference>
<accession>A0AAQ2C567</accession>
<dbReference type="CDD" id="cd00158">
    <property type="entry name" value="RHOD"/>
    <property type="match status" value="1"/>
</dbReference>
<keyword evidence="3" id="KW-1185">Reference proteome</keyword>
<protein>
    <submittedName>
        <fullName evidence="2">Rhodanese-like domain-containing protein</fullName>
    </submittedName>
</protein>
<dbReference type="Pfam" id="PF00581">
    <property type="entry name" value="Rhodanese"/>
    <property type="match status" value="1"/>
</dbReference>
<dbReference type="InterPro" id="IPR050229">
    <property type="entry name" value="GlpE_sulfurtransferase"/>
</dbReference>
<organism evidence="2 3">
    <name type="scientific">Cryobacterium shii</name>
    <dbReference type="NCBI Taxonomy" id="1259235"/>
    <lineage>
        <taxon>Bacteria</taxon>
        <taxon>Bacillati</taxon>
        <taxon>Actinomycetota</taxon>
        <taxon>Actinomycetes</taxon>
        <taxon>Micrococcales</taxon>
        <taxon>Microbacteriaceae</taxon>
        <taxon>Cryobacterium</taxon>
    </lineage>
</organism>